<dbReference type="Gene3D" id="2.40.70.10">
    <property type="entry name" value="Acid Proteases"/>
    <property type="match status" value="1"/>
</dbReference>
<dbReference type="Pfam" id="PF17917">
    <property type="entry name" value="RT_RNaseH"/>
    <property type="match status" value="1"/>
</dbReference>
<accession>A0AB38Z1K8</accession>
<reference evidence="18" key="1">
    <citation type="submission" date="2023-04" db="EMBL/GenBank/DDBJ databases">
        <title>Novel viruses in aedes, anopheles and culex mosquitoes from high pantanal, mato grosso state, Brazil 2019.</title>
        <authorList>
            <person name="Pavon J.A.R."/>
            <person name="Neves N.A.S."/>
            <person name="Pinho J.B."/>
            <person name="Patroca S."/>
            <person name="Cruz A.C.B."/>
            <person name="Medeiros D.B.A."/>
            <person name="Nunes M.R.T."/>
            <person name="Slhessarenko R.D."/>
        </authorList>
    </citation>
    <scope>NUCLEOTIDE SEQUENCE</scope>
    <source>
        <strain evidence="18">JARP3</strain>
    </source>
</reference>
<dbReference type="SUPFAM" id="SSF56672">
    <property type="entry name" value="DNA/RNA polymerases"/>
    <property type="match status" value="1"/>
</dbReference>
<keyword evidence="11" id="KW-0862">Zinc</keyword>
<dbReference type="CDD" id="cd09274">
    <property type="entry name" value="RNase_HI_RT_Ty3"/>
    <property type="match status" value="1"/>
</dbReference>
<keyword evidence="7" id="KW-0479">Metal-binding</keyword>
<dbReference type="PROSITE" id="PS00141">
    <property type="entry name" value="ASP_PROTEASE"/>
    <property type="match status" value="1"/>
</dbReference>
<dbReference type="Pfam" id="PF00078">
    <property type="entry name" value="RVT_1"/>
    <property type="match status" value="1"/>
</dbReference>
<evidence type="ECO:0000256" key="8">
    <source>
        <dbReference type="ARBA" id="ARBA00022759"/>
    </source>
</evidence>
<dbReference type="InterPro" id="IPR043128">
    <property type="entry name" value="Rev_trsase/Diguanyl_cyclase"/>
</dbReference>
<evidence type="ECO:0000256" key="10">
    <source>
        <dbReference type="ARBA" id="ARBA00022801"/>
    </source>
</evidence>
<protein>
    <recommendedName>
        <fullName evidence="2">RNA-directed DNA polymerase</fullName>
        <ecNumber evidence="2">2.7.7.49</ecNumber>
    </recommendedName>
</protein>
<dbReference type="SUPFAM" id="SSF53098">
    <property type="entry name" value="Ribonuclease H-like"/>
    <property type="match status" value="1"/>
</dbReference>
<dbReference type="InterPro" id="IPR050951">
    <property type="entry name" value="Retrovirus_Pol_polyprotein"/>
</dbReference>
<dbReference type="Gene3D" id="3.10.20.370">
    <property type="match status" value="1"/>
</dbReference>
<sequence>MVTMPYINLKTNIGNFPFLIDTGANINLINPQLAYSYKIAKPYDFKTNGIASANSNFNVSSAIDINFFYPKIDHPAQFLLHRFHKFFCGIIGTTILNALCAKIDLESQMLTLRKGNDTFTIPLLQYRPDAYNTNSILEENAFRLSHLSSEEKTELLKVLKSNEGVFHKPDSSLSCSTVVECTIETEDKIPIFQKTYPYPQSYKDVVEAEVAKMLKDGIIRPSRSPWNSPVWVVTKKEDASGEKKFRLVIDYRTLNKKTKSDKYPMPEISHILDQLGNNKYFTTLDLASGFHQIKMNPKDIEKTAFSVNNGKYEFLRMPFGLKNGPAIFQRAIDDVLRKYIGKICYVYIDDVIVFGKTFHETLKNLNTILRTLNDANLKVQLSKSEFLHDKIEFLGYIVSANGIQPNGKKIETIAKYPCPKNLKELRSFLGMMSYYRRFIKDFAKIAKPLTNILRNQDNAGSNKIIDLGIKEKECFENLKKLLSSSDILAYPNFKNPFILTTDASDFAIGAVLSQEFNSIEKPIHFASRTLSKTEEKYSAPEKEMLAIFWALQTFRNYLYGTKVKILTDHQPLTFALSKKNTNAKLKRWKAYLEEHDHEIIYKPGKTNVVADALSRITCCPAIQNLPNPTDNHCIISTEAPINVFKHQVIIEKGIGVTTTQKPFPGFTRIKCFLDTINKVSLLQVLKDHFVHGKLNGLLTDEQTMLLLQEVFVENFGKTKTLKIRHCQKLLEDVEDPCKQEQIIQDTHNRAHRGADENIQQIFRRYYFPKFRTKTKEFVTKCQLCNETKYDRTPSKCLLQATPIPTAPFEIVHMDILFLENHHFLTYLDKFSKFAQVVYIPSRAATDIAPVIRELILRHRTPKTLVMDGEKSFMAADLVNFYKKYNITPYITATGRSEMNGIVERFHSTIVEIYRITRSENQFNSVKENIALSVQKYNATIHSSTGYTPLEIITPSQNTVSILDKAHKNLIKKQKKDLNFHNKNRKTQELIEGQEIFENTRQRLKHKPRFKKKVIQNVRTSTVMLKDGRKVHKNDLKVRGKHC</sequence>
<dbReference type="InterPro" id="IPR001969">
    <property type="entry name" value="Aspartic_peptidase_AS"/>
</dbReference>
<evidence type="ECO:0000256" key="9">
    <source>
        <dbReference type="ARBA" id="ARBA00022771"/>
    </source>
</evidence>
<keyword evidence="15" id="KW-1160">Virus entry into host cell</keyword>
<evidence type="ECO:0000256" key="4">
    <source>
        <dbReference type="ARBA" id="ARBA00022679"/>
    </source>
</evidence>
<dbReference type="GO" id="GO:0003964">
    <property type="term" value="F:RNA-directed DNA polymerase activity"/>
    <property type="evidence" value="ECO:0007669"/>
    <property type="project" value="UniProtKB-KW"/>
</dbReference>
<evidence type="ECO:0000259" key="16">
    <source>
        <dbReference type="PROSITE" id="PS50878"/>
    </source>
</evidence>
<evidence type="ECO:0000256" key="7">
    <source>
        <dbReference type="ARBA" id="ARBA00022723"/>
    </source>
</evidence>
<keyword evidence="9" id="KW-0863">Zinc-finger</keyword>
<dbReference type="SUPFAM" id="SSF50630">
    <property type="entry name" value="Acid proteases"/>
    <property type="match status" value="1"/>
</dbReference>
<dbReference type="EC" id="2.7.7.49" evidence="2"/>
<dbReference type="Gene3D" id="3.30.70.270">
    <property type="match status" value="2"/>
</dbReference>
<dbReference type="FunFam" id="3.10.10.10:FF:000007">
    <property type="entry name" value="Retrovirus-related Pol polyprotein from transposon 17.6-like Protein"/>
    <property type="match status" value="1"/>
</dbReference>
<evidence type="ECO:0000256" key="13">
    <source>
        <dbReference type="ARBA" id="ARBA00022918"/>
    </source>
</evidence>
<dbReference type="GO" id="GO:0046718">
    <property type="term" value="P:symbiont entry into host cell"/>
    <property type="evidence" value="ECO:0007669"/>
    <property type="project" value="UniProtKB-KW"/>
</dbReference>
<keyword evidence="13" id="KW-0695">RNA-directed DNA polymerase</keyword>
<dbReference type="PANTHER" id="PTHR37984:SF5">
    <property type="entry name" value="PROTEIN NYNRIN-LIKE"/>
    <property type="match status" value="1"/>
</dbReference>
<keyword evidence="6" id="KW-0540">Nuclease</keyword>
<dbReference type="GO" id="GO:0006310">
    <property type="term" value="P:DNA recombination"/>
    <property type="evidence" value="ECO:0007669"/>
    <property type="project" value="UniProtKB-KW"/>
</dbReference>
<dbReference type="InterPro" id="IPR001584">
    <property type="entry name" value="Integrase_cat-core"/>
</dbReference>
<dbReference type="GO" id="GO:0004190">
    <property type="term" value="F:aspartic-type endopeptidase activity"/>
    <property type="evidence" value="ECO:0007669"/>
    <property type="project" value="InterPro"/>
</dbReference>
<keyword evidence="3" id="KW-0645">Protease</keyword>
<dbReference type="Gene3D" id="3.10.10.10">
    <property type="entry name" value="HIV Type 1 Reverse Transcriptase, subunit A, domain 1"/>
    <property type="match status" value="1"/>
</dbReference>
<organism evidence="18">
    <name type="scientific">Biju errantivirus</name>
    <dbReference type="NCBI Taxonomy" id="3078397"/>
    <lineage>
        <taxon>Viruses</taxon>
        <taxon>Riboviria</taxon>
        <taxon>Pararnavirae</taxon>
        <taxon>Artverviricota</taxon>
        <taxon>Revtraviricetes</taxon>
        <taxon>Ortervirales</taxon>
        <taxon>Metaviridae</taxon>
        <taxon>Errantivirus</taxon>
    </lineage>
</organism>
<dbReference type="GO" id="GO:0008270">
    <property type="term" value="F:zinc ion binding"/>
    <property type="evidence" value="ECO:0007669"/>
    <property type="project" value="UniProtKB-KW"/>
</dbReference>
<dbReference type="FunFam" id="3.30.70.270:FF:000020">
    <property type="entry name" value="Transposon Tf2-6 polyprotein-like Protein"/>
    <property type="match status" value="1"/>
</dbReference>
<dbReference type="PROSITE" id="PS50994">
    <property type="entry name" value="INTEGRASE"/>
    <property type="match status" value="1"/>
</dbReference>
<dbReference type="InterPro" id="IPR012337">
    <property type="entry name" value="RNaseH-like_sf"/>
</dbReference>
<dbReference type="Pfam" id="PF17921">
    <property type="entry name" value="Integrase_H2C2"/>
    <property type="match status" value="1"/>
</dbReference>
<proteinExistence type="predicted"/>
<dbReference type="FunFam" id="3.10.20.370:FF:000001">
    <property type="entry name" value="Retrovirus-related Pol polyprotein from transposon 17.6-like protein"/>
    <property type="match status" value="1"/>
</dbReference>
<keyword evidence="5" id="KW-0548">Nucleotidyltransferase</keyword>
<evidence type="ECO:0000256" key="2">
    <source>
        <dbReference type="ARBA" id="ARBA00012493"/>
    </source>
</evidence>
<evidence type="ECO:0000256" key="1">
    <source>
        <dbReference type="ARBA" id="ARBA00001946"/>
    </source>
</evidence>
<evidence type="ECO:0000256" key="6">
    <source>
        <dbReference type="ARBA" id="ARBA00022722"/>
    </source>
</evidence>
<evidence type="ECO:0000256" key="14">
    <source>
        <dbReference type="ARBA" id="ARBA00023172"/>
    </source>
</evidence>
<dbReference type="InterPro" id="IPR036397">
    <property type="entry name" value="RNaseH_sf"/>
</dbReference>
<dbReference type="Gene3D" id="3.30.420.10">
    <property type="entry name" value="Ribonuclease H-like superfamily/Ribonuclease H"/>
    <property type="match status" value="1"/>
</dbReference>
<keyword evidence="10" id="KW-0378">Hydrolase</keyword>
<dbReference type="InterPro" id="IPR041588">
    <property type="entry name" value="Integrase_H2C2"/>
</dbReference>
<evidence type="ECO:0000256" key="3">
    <source>
        <dbReference type="ARBA" id="ARBA00022670"/>
    </source>
</evidence>
<keyword evidence="8" id="KW-0255">Endonuclease</keyword>
<evidence type="ECO:0000256" key="12">
    <source>
        <dbReference type="ARBA" id="ARBA00022908"/>
    </source>
</evidence>
<keyword evidence="12" id="KW-0229">DNA integration</keyword>
<evidence type="ECO:0000259" key="17">
    <source>
        <dbReference type="PROSITE" id="PS50994"/>
    </source>
</evidence>
<dbReference type="PANTHER" id="PTHR37984">
    <property type="entry name" value="PROTEIN CBG26694"/>
    <property type="match status" value="1"/>
</dbReference>
<dbReference type="PROSITE" id="PS50878">
    <property type="entry name" value="RT_POL"/>
    <property type="match status" value="1"/>
</dbReference>
<evidence type="ECO:0000256" key="5">
    <source>
        <dbReference type="ARBA" id="ARBA00022695"/>
    </source>
</evidence>
<evidence type="ECO:0000256" key="11">
    <source>
        <dbReference type="ARBA" id="ARBA00022833"/>
    </source>
</evidence>
<evidence type="ECO:0000313" key="18">
    <source>
        <dbReference type="EMBL" id="WNO13899.1"/>
    </source>
</evidence>
<dbReference type="GO" id="GO:0003676">
    <property type="term" value="F:nucleic acid binding"/>
    <property type="evidence" value="ECO:0007669"/>
    <property type="project" value="InterPro"/>
</dbReference>
<dbReference type="GO" id="GO:0015074">
    <property type="term" value="P:DNA integration"/>
    <property type="evidence" value="ECO:0007669"/>
    <property type="project" value="UniProtKB-KW"/>
</dbReference>
<dbReference type="CDD" id="cd01647">
    <property type="entry name" value="RT_LTR"/>
    <property type="match status" value="1"/>
</dbReference>
<name>A0AB38Z1K8_9VIRU</name>
<keyword evidence="4" id="KW-0808">Transferase</keyword>
<evidence type="ECO:0000256" key="15">
    <source>
        <dbReference type="ARBA" id="ARBA00023296"/>
    </source>
</evidence>
<dbReference type="EMBL" id="OQ968271">
    <property type="protein sequence ID" value="WNO13899.1"/>
    <property type="molecule type" value="Genomic_RNA"/>
</dbReference>
<dbReference type="InterPro" id="IPR021109">
    <property type="entry name" value="Peptidase_aspartic_dom_sf"/>
</dbReference>
<dbReference type="GO" id="GO:0006508">
    <property type="term" value="P:proteolysis"/>
    <property type="evidence" value="ECO:0007669"/>
    <property type="project" value="UniProtKB-KW"/>
</dbReference>
<dbReference type="InterPro" id="IPR041373">
    <property type="entry name" value="RT_RNaseH"/>
</dbReference>
<comment type="cofactor">
    <cofactor evidence="1">
        <name>Mg(2+)</name>
        <dbReference type="ChEBI" id="CHEBI:18420"/>
    </cofactor>
</comment>
<dbReference type="InterPro" id="IPR000477">
    <property type="entry name" value="RT_dom"/>
</dbReference>
<feature type="domain" description="Reverse transcriptase" evidence="16">
    <location>
        <begin position="214"/>
        <end position="398"/>
    </location>
</feature>
<dbReference type="GO" id="GO:0004519">
    <property type="term" value="F:endonuclease activity"/>
    <property type="evidence" value="ECO:0007669"/>
    <property type="project" value="UniProtKB-KW"/>
</dbReference>
<keyword evidence="14" id="KW-0233">DNA recombination</keyword>
<dbReference type="Gene3D" id="1.10.340.70">
    <property type="match status" value="1"/>
</dbReference>
<dbReference type="Pfam" id="PF00665">
    <property type="entry name" value="rve"/>
    <property type="match status" value="1"/>
</dbReference>
<feature type="domain" description="Integrase catalytic" evidence="17">
    <location>
        <begin position="803"/>
        <end position="956"/>
    </location>
</feature>
<dbReference type="InterPro" id="IPR043502">
    <property type="entry name" value="DNA/RNA_pol_sf"/>
</dbReference>